<sequence>MVSVNPNQVLRSIQPTLCEDTHQISMVSFNCKFPFHLCSQICQAKG</sequence>
<organism evidence="1">
    <name type="scientific">Rhizophora mucronata</name>
    <name type="common">Asiatic mangrove</name>
    <dbReference type="NCBI Taxonomy" id="61149"/>
    <lineage>
        <taxon>Eukaryota</taxon>
        <taxon>Viridiplantae</taxon>
        <taxon>Streptophyta</taxon>
        <taxon>Embryophyta</taxon>
        <taxon>Tracheophyta</taxon>
        <taxon>Spermatophyta</taxon>
        <taxon>Magnoliopsida</taxon>
        <taxon>eudicotyledons</taxon>
        <taxon>Gunneridae</taxon>
        <taxon>Pentapetalae</taxon>
        <taxon>rosids</taxon>
        <taxon>fabids</taxon>
        <taxon>Malpighiales</taxon>
        <taxon>Rhizophoraceae</taxon>
        <taxon>Rhizophora</taxon>
    </lineage>
</organism>
<accession>A0A2P2N155</accession>
<dbReference type="EMBL" id="GGEC01055687">
    <property type="protein sequence ID" value="MBX36171.1"/>
    <property type="molecule type" value="Transcribed_RNA"/>
</dbReference>
<reference evidence="1" key="1">
    <citation type="submission" date="2018-02" db="EMBL/GenBank/DDBJ databases">
        <title>Rhizophora mucronata_Transcriptome.</title>
        <authorList>
            <person name="Meera S.P."/>
            <person name="Sreeshan A."/>
            <person name="Augustine A."/>
        </authorList>
    </citation>
    <scope>NUCLEOTIDE SEQUENCE</scope>
    <source>
        <tissue evidence="1">Leaf</tissue>
    </source>
</reference>
<protein>
    <submittedName>
        <fullName evidence="1">Uncharacterized protein</fullName>
    </submittedName>
</protein>
<dbReference type="AlphaFoldDB" id="A0A2P2N155"/>
<proteinExistence type="predicted"/>
<name>A0A2P2N155_RHIMU</name>
<evidence type="ECO:0000313" key="1">
    <source>
        <dbReference type="EMBL" id="MBX36171.1"/>
    </source>
</evidence>